<dbReference type="InterPro" id="IPR025659">
    <property type="entry name" value="Tubby-like_C"/>
</dbReference>
<dbReference type="InterPro" id="IPR038595">
    <property type="entry name" value="LOR_sf"/>
</dbReference>
<evidence type="ECO:0000313" key="3">
    <source>
        <dbReference type="Proteomes" id="UP001443914"/>
    </source>
</evidence>
<reference evidence="2" key="1">
    <citation type="submission" date="2024-03" db="EMBL/GenBank/DDBJ databases">
        <title>WGS assembly of Saponaria officinalis var. Norfolk2.</title>
        <authorList>
            <person name="Jenkins J."/>
            <person name="Shu S."/>
            <person name="Grimwood J."/>
            <person name="Barry K."/>
            <person name="Goodstein D."/>
            <person name="Schmutz J."/>
            <person name="Leebens-Mack J."/>
            <person name="Osbourn A."/>
        </authorList>
    </citation>
    <scope>NUCLEOTIDE SEQUENCE [LARGE SCALE GENOMIC DNA]</scope>
    <source>
        <strain evidence="2">JIC</strain>
    </source>
</reference>
<organism evidence="2 3">
    <name type="scientific">Saponaria officinalis</name>
    <name type="common">Common soapwort</name>
    <name type="synonym">Lychnis saponaria</name>
    <dbReference type="NCBI Taxonomy" id="3572"/>
    <lineage>
        <taxon>Eukaryota</taxon>
        <taxon>Viridiplantae</taxon>
        <taxon>Streptophyta</taxon>
        <taxon>Embryophyta</taxon>
        <taxon>Tracheophyta</taxon>
        <taxon>Spermatophyta</taxon>
        <taxon>Magnoliopsida</taxon>
        <taxon>eudicotyledons</taxon>
        <taxon>Gunneridae</taxon>
        <taxon>Pentapetalae</taxon>
        <taxon>Caryophyllales</taxon>
        <taxon>Caryophyllaceae</taxon>
        <taxon>Caryophylleae</taxon>
        <taxon>Saponaria</taxon>
    </lineage>
</organism>
<accession>A0AAW1GZA1</accession>
<gene>
    <name evidence="2" type="ORF">RND81_13G039100</name>
</gene>
<dbReference type="PANTHER" id="PTHR31087:SF153">
    <property type="entry name" value="PROTEIN LURP-ONE-RELATED 11"/>
    <property type="match status" value="1"/>
</dbReference>
<dbReference type="Pfam" id="PF04525">
    <property type="entry name" value="LOR"/>
    <property type="match status" value="1"/>
</dbReference>
<dbReference type="AlphaFoldDB" id="A0AAW1GZA1"/>
<dbReference type="Gene3D" id="2.40.160.200">
    <property type="entry name" value="LURP1-related"/>
    <property type="match status" value="1"/>
</dbReference>
<dbReference type="SUPFAM" id="SSF54518">
    <property type="entry name" value="Tubby C-terminal domain-like"/>
    <property type="match status" value="1"/>
</dbReference>
<evidence type="ECO:0000256" key="1">
    <source>
        <dbReference type="ARBA" id="ARBA00005437"/>
    </source>
</evidence>
<proteinExistence type="inferred from homology"/>
<protein>
    <submittedName>
        <fullName evidence="2">Uncharacterized protein</fullName>
    </submittedName>
</protein>
<name>A0AAW1GZA1_SAPOF</name>
<keyword evidence="3" id="KW-1185">Reference proteome</keyword>
<dbReference type="EMBL" id="JBDFQZ010000013">
    <property type="protein sequence ID" value="KAK9668169.1"/>
    <property type="molecule type" value="Genomic_DNA"/>
</dbReference>
<sequence>MAPKIHPHQLSSNNSINSSQEREKYTIWMKSLVFSSNGCTIYDSNGNLAYRIDNYDTKCSSQVFLMDLKGNILCTLLRKKLRLREQWNGYTCDKVKKVKPWFQVKKKNIFLNKENGFSCQVTIGGDKSQATSCFKIQGCSRKSEFKIFRGDGALAAELKRKQSIGGVMLGNDVLSLEMVANMDHSFIISLVVVHGLMLHKI</sequence>
<comment type="caution">
    <text evidence="2">The sequence shown here is derived from an EMBL/GenBank/DDBJ whole genome shotgun (WGS) entry which is preliminary data.</text>
</comment>
<dbReference type="InterPro" id="IPR007612">
    <property type="entry name" value="LOR"/>
</dbReference>
<dbReference type="Proteomes" id="UP001443914">
    <property type="component" value="Unassembled WGS sequence"/>
</dbReference>
<dbReference type="PANTHER" id="PTHR31087">
    <property type="match status" value="1"/>
</dbReference>
<evidence type="ECO:0000313" key="2">
    <source>
        <dbReference type="EMBL" id="KAK9668169.1"/>
    </source>
</evidence>
<comment type="similarity">
    <text evidence="1">Belongs to the LOR family.</text>
</comment>